<feature type="region of interest" description="Disordered" evidence="1">
    <location>
        <begin position="1"/>
        <end position="97"/>
    </location>
</feature>
<evidence type="ECO:0000256" key="2">
    <source>
        <dbReference type="SAM" id="Phobius"/>
    </source>
</evidence>
<evidence type="ECO:0000256" key="1">
    <source>
        <dbReference type="SAM" id="MobiDB-lite"/>
    </source>
</evidence>
<feature type="transmembrane region" description="Helical" evidence="2">
    <location>
        <begin position="247"/>
        <end position="265"/>
    </location>
</feature>
<protein>
    <recommendedName>
        <fullName evidence="5">Protein kinase domain-containing protein</fullName>
    </recommendedName>
</protein>
<dbReference type="EMBL" id="ASPP01006680">
    <property type="protein sequence ID" value="ETO28432.1"/>
    <property type="molecule type" value="Genomic_DNA"/>
</dbReference>
<proteinExistence type="predicted"/>
<evidence type="ECO:0000313" key="3">
    <source>
        <dbReference type="EMBL" id="ETO28432.1"/>
    </source>
</evidence>
<dbReference type="AlphaFoldDB" id="X6NT03"/>
<dbReference type="OrthoDB" id="4062651at2759"/>
<keyword evidence="2" id="KW-1133">Transmembrane helix</keyword>
<sequence length="425" mass="48858">MASRTTTNINQKQELSSQSTSTFDLSSKQELMSDTSIHTSNTTTRESEVIRRTFRNKRLNQAGENMGFLHTPMRSLSHPLREDTNDSQSNDDDAPRHLRPFATAIAARAKKGRYVEQEINLETTSLNSEMTESHLTSNPEILPDHLHRQHLQQQQEQQDHQEQQDQPRYPTLLLHQRNDNHAKAHRSQLIEHHPSQQKAKHVNKAIKHYQMSSRQCPLSWKKRLLLLFDIASAMEFLHKKNMLHRDLKVLLFSLFALSLSFFFFLKGQKKKKTANILLHWNPKKKRYVAKVCDFGSARNAYLSNTTQSQLGRSVIVATGGGKEVAESTIISVGPLVLADFSVPEMSKDRTKELTNHFKKEFKSMRNRSHSQSLPDQHETTHLIKSKLKPEQSAYTPSNPLPHDCSVAFFFKKKYSDKFICLVIGV</sequence>
<keyword evidence="2" id="KW-0812">Transmembrane</keyword>
<reference evidence="3 4" key="1">
    <citation type="journal article" date="2013" name="Curr. Biol.">
        <title>The Genome of the Foraminiferan Reticulomyxa filosa.</title>
        <authorList>
            <person name="Glockner G."/>
            <person name="Hulsmann N."/>
            <person name="Schleicher M."/>
            <person name="Noegel A.A."/>
            <person name="Eichinger L."/>
            <person name="Gallinger C."/>
            <person name="Pawlowski J."/>
            <person name="Sierra R."/>
            <person name="Euteneuer U."/>
            <person name="Pillet L."/>
            <person name="Moustafa A."/>
            <person name="Platzer M."/>
            <person name="Groth M."/>
            <person name="Szafranski K."/>
            <person name="Schliwa M."/>
        </authorList>
    </citation>
    <scope>NUCLEOTIDE SEQUENCE [LARGE SCALE GENOMIC DNA]</scope>
</reference>
<comment type="caution">
    <text evidence="3">The sequence shown here is derived from an EMBL/GenBank/DDBJ whole genome shotgun (WGS) entry which is preliminary data.</text>
</comment>
<gene>
    <name evidence="3" type="ORF">RFI_08698</name>
</gene>
<feature type="compositionally biased region" description="Polar residues" evidence="1">
    <location>
        <begin position="28"/>
        <end position="44"/>
    </location>
</feature>
<accession>X6NT03</accession>
<feature type="compositionally biased region" description="Low complexity" evidence="1">
    <location>
        <begin position="15"/>
        <end position="26"/>
    </location>
</feature>
<dbReference type="Proteomes" id="UP000023152">
    <property type="component" value="Unassembled WGS sequence"/>
</dbReference>
<dbReference type="SUPFAM" id="SSF56112">
    <property type="entry name" value="Protein kinase-like (PK-like)"/>
    <property type="match status" value="1"/>
</dbReference>
<name>X6NT03_RETFI</name>
<dbReference type="Gene3D" id="1.10.510.10">
    <property type="entry name" value="Transferase(Phosphotransferase) domain 1"/>
    <property type="match status" value="1"/>
</dbReference>
<organism evidence="3 4">
    <name type="scientific">Reticulomyxa filosa</name>
    <dbReference type="NCBI Taxonomy" id="46433"/>
    <lineage>
        <taxon>Eukaryota</taxon>
        <taxon>Sar</taxon>
        <taxon>Rhizaria</taxon>
        <taxon>Retaria</taxon>
        <taxon>Foraminifera</taxon>
        <taxon>Monothalamids</taxon>
        <taxon>Reticulomyxidae</taxon>
        <taxon>Reticulomyxa</taxon>
    </lineage>
</organism>
<feature type="compositionally biased region" description="Polar residues" evidence="1">
    <location>
        <begin position="1"/>
        <end position="14"/>
    </location>
</feature>
<dbReference type="InterPro" id="IPR011009">
    <property type="entry name" value="Kinase-like_dom_sf"/>
</dbReference>
<evidence type="ECO:0000313" key="4">
    <source>
        <dbReference type="Proteomes" id="UP000023152"/>
    </source>
</evidence>
<evidence type="ECO:0008006" key="5">
    <source>
        <dbReference type="Google" id="ProtNLM"/>
    </source>
</evidence>
<keyword evidence="4" id="KW-1185">Reference proteome</keyword>
<keyword evidence="2" id="KW-0472">Membrane</keyword>